<dbReference type="GO" id="GO:0046872">
    <property type="term" value="F:metal ion binding"/>
    <property type="evidence" value="ECO:0007669"/>
    <property type="project" value="InterPro"/>
</dbReference>
<evidence type="ECO:0000256" key="1">
    <source>
        <dbReference type="ARBA" id="ARBA00004141"/>
    </source>
</evidence>
<comment type="subcellular location">
    <subcellularLocation>
        <location evidence="1">Membrane</location>
        <topology evidence="1">Multi-pass membrane protein</topology>
    </subcellularLocation>
</comment>
<keyword evidence="3" id="KW-0406">Ion transport</keyword>
<feature type="transmembrane region" description="Helical" evidence="6">
    <location>
        <begin position="275"/>
        <end position="293"/>
    </location>
</feature>
<proteinExistence type="predicted"/>
<dbReference type="InterPro" id="IPR036163">
    <property type="entry name" value="HMA_dom_sf"/>
</dbReference>
<dbReference type="InterPro" id="IPR050681">
    <property type="entry name" value="CDF/SLC30A"/>
</dbReference>
<keyword evidence="4 6" id="KW-1133">Transmembrane helix</keyword>
<comment type="caution">
    <text evidence="8">The sequence shown here is derived from an EMBL/GenBank/DDBJ whole genome shotgun (WGS) entry which is preliminary data.</text>
</comment>
<evidence type="ECO:0000256" key="3">
    <source>
        <dbReference type="ARBA" id="ARBA00022906"/>
    </source>
</evidence>
<dbReference type="SUPFAM" id="SSF55008">
    <property type="entry name" value="HMA, heavy metal-associated domain"/>
    <property type="match status" value="1"/>
</dbReference>
<feature type="transmembrane region" description="Helical" evidence="6">
    <location>
        <begin position="211"/>
        <end position="233"/>
    </location>
</feature>
<dbReference type="RefSeq" id="WP_026006648.1">
    <property type="nucleotide sequence ID" value="NZ_CP090366.1"/>
</dbReference>
<organism evidence="8 9">
    <name type="scientific">Stutzerimonas kunmingensis</name>
    <dbReference type="NCBI Taxonomy" id="1211807"/>
    <lineage>
        <taxon>Bacteria</taxon>
        <taxon>Pseudomonadati</taxon>
        <taxon>Pseudomonadota</taxon>
        <taxon>Gammaproteobacteria</taxon>
        <taxon>Pseudomonadales</taxon>
        <taxon>Pseudomonadaceae</taxon>
        <taxon>Stutzerimonas</taxon>
    </lineage>
</organism>
<dbReference type="Proteomes" id="UP001138989">
    <property type="component" value="Unassembled WGS sequence"/>
</dbReference>
<accession>A0A1I3W597</accession>
<dbReference type="GO" id="GO:0005385">
    <property type="term" value="F:zinc ion transmembrane transporter activity"/>
    <property type="evidence" value="ECO:0007669"/>
    <property type="project" value="TreeGrafter"/>
</dbReference>
<keyword evidence="3" id="KW-0862">Zinc</keyword>
<dbReference type="PANTHER" id="PTHR11562">
    <property type="entry name" value="CATION EFFLUX PROTEIN/ ZINC TRANSPORTER"/>
    <property type="match status" value="1"/>
</dbReference>
<protein>
    <submittedName>
        <fullName evidence="8">Cation diffusion facilitator family transporter</fullName>
    </submittedName>
</protein>
<dbReference type="EMBL" id="JAINWF010000027">
    <property type="protein sequence ID" value="MCD1610617.1"/>
    <property type="molecule type" value="Genomic_DNA"/>
</dbReference>
<gene>
    <name evidence="8" type="ORF">K7H17_22500</name>
</gene>
<dbReference type="Pfam" id="PF01545">
    <property type="entry name" value="Cation_efflux"/>
    <property type="match status" value="1"/>
</dbReference>
<evidence type="ECO:0000256" key="5">
    <source>
        <dbReference type="ARBA" id="ARBA00023136"/>
    </source>
</evidence>
<reference evidence="8" key="1">
    <citation type="submission" date="2021-08" db="EMBL/GenBank/DDBJ databases">
        <title>Isolation and characterization of neutrophilic mixotrophic iron-oxidizing bacteria from deep-sea hydrothermal vents.</title>
        <authorList>
            <person name="He Y."/>
        </authorList>
    </citation>
    <scope>NUCLEOTIDE SEQUENCE</scope>
    <source>
        <strain evidence="8">IOP_13</strain>
    </source>
</reference>
<dbReference type="SUPFAM" id="SSF161111">
    <property type="entry name" value="Cation efflux protein transmembrane domain-like"/>
    <property type="match status" value="1"/>
</dbReference>
<keyword evidence="9" id="KW-1185">Reference proteome</keyword>
<evidence type="ECO:0000313" key="8">
    <source>
        <dbReference type="EMBL" id="MCD1610617.1"/>
    </source>
</evidence>
<name>A0A1I3W597_9GAMM</name>
<dbReference type="PANTHER" id="PTHR11562:SF17">
    <property type="entry name" value="RE54080P-RELATED"/>
    <property type="match status" value="1"/>
</dbReference>
<feature type="transmembrane region" description="Helical" evidence="6">
    <location>
        <begin position="155"/>
        <end position="173"/>
    </location>
</feature>
<keyword evidence="5 6" id="KW-0472">Membrane</keyword>
<evidence type="ECO:0000313" key="9">
    <source>
        <dbReference type="Proteomes" id="UP001138989"/>
    </source>
</evidence>
<dbReference type="GeneID" id="99797618"/>
<dbReference type="InterPro" id="IPR027469">
    <property type="entry name" value="Cation_efflux_TMD_sf"/>
</dbReference>
<dbReference type="InterPro" id="IPR058533">
    <property type="entry name" value="Cation_efflux_TM"/>
</dbReference>
<dbReference type="AlphaFoldDB" id="A0A1I3W597"/>
<sequence length="297" mass="30797">MTSCDKSCGCGPEPVSTEAAAAPSNEGTWVSSFSVPKMDCPSEERMIRLALNGFSELNSLSFDLSSRQVRAFHDGPVDQIATKLESLGLGATLLGTQPASQEAASANSASEELTASKEAGSLKILLGINATMFVIELGVGLIAQSTGLIADSLDMFADAAVYGLALFAVGRAAQLQVRAAHLAGFIQIVLALGVLVEVVRRFIYGSEPESMLMMGIGLVALVANVSCLLLIYGHREGGAHMKASWIFSANDVIANIGVIAAGALVAWTGSSYPDLVIGTVVGLIVLNGARRILALKA</sequence>
<feature type="domain" description="Cation efflux protein transmembrane" evidence="7">
    <location>
        <begin position="123"/>
        <end position="293"/>
    </location>
</feature>
<keyword evidence="2 6" id="KW-0812">Transmembrane</keyword>
<evidence type="ECO:0000256" key="2">
    <source>
        <dbReference type="ARBA" id="ARBA00022692"/>
    </source>
</evidence>
<dbReference type="Gene3D" id="1.20.1510.10">
    <property type="entry name" value="Cation efflux protein transmembrane domain"/>
    <property type="match status" value="1"/>
</dbReference>
<keyword evidence="3" id="KW-0813">Transport</keyword>
<evidence type="ECO:0000259" key="7">
    <source>
        <dbReference type="Pfam" id="PF01545"/>
    </source>
</evidence>
<dbReference type="Gene3D" id="3.30.70.100">
    <property type="match status" value="1"/>
</dbReference>
<feature type="transmembrane region" description="Helical" evidence="6">
    <location>
        <begin position="180"/>
        <end position="199"/>
    </location>
</feature>
<evidence type="ECO:0000256" key="6">
    <source>
        <dbReference type="SAM" id="Phobius"/>
    </source>
</evidence>
<feature type="transmembrane region" description="Helical" evidence="6">
    <location>
        <begin position="124"/>
        <end position="143"/>
    </location>
</feature>
<evidence type="ECO:0000256" key="4">
    <source>
        <dbReference type="ARBA" id="ARBA00022989"/>
    </source>
</evidence>
<feature type="transmembrane region" description="Helical" evidence="6">
    <location>
        <begin position="245"/>
        <end position="269"/>
    </location>
</feature>
<dbReference type="GO" id="GO:0005886">
    <property type="term" value="C:plasma membrane"/>
    <property type="evidence" value="ECO:0007669"/>
    <property type="project" value="TreeGrafter"/>
</dbReference>
<keyword evidence="3" id="KW-0864">Zinc transport</keyword>